<keyword evidence="6" id="KW-1185">Reference proteome</keyword>
<dbReference type="PANTHER" id="PTHR48104:SF30">
    <property type="entry name" value="METACASPASE-1"/>
    <property type="match status" value="1"/>
</dbReference>
<dbReference type="PANTHER" id="PTHR48104">
    <property type="entry name" value="METACASPASE-4"/>
    <property type="match status" value="1"/>
</dbReference>
<feature type="region of interest" description="Disordered" evidence="2">
    <location>
        <begin position="22"/>
        <end position="74"/>
    </location>
</feature>
<dbReference type="FunCoup" id="A0A2V0PFG6">
    <property type="interactions" value="617"/>
</dbReference>
<comment type="similarity">
    <text evidence="1">Belongs to the peptidase C14B family.</text>
</comment>
<feature type="domain" description="Peptidase C14 caspase" evidence="4">
    <location>
        <begin position="93"/>
        <end position="325"/>
    </location>
</feature>
<name>A0A2V0PFG6_9CHLO</name>
<evidence type="ECO:0000313" key="5">
    <source>
        <dbReference type="EMBL" id="GBF96663.1"/>
    </source>
</evidence>
<comment type="caution">
    <text evidence="5">The sequence shown here is derived from an EMBL/GenBank/DDBJ whole genome shotgun (WGS) entry which is preliminary data.</text>
</comment>
<dbReference type="AlphaFoldDB" id="A0A2V0PFG6"/>
<organism evidence="5 6">
    <name type="scientific">Raphidocelis subcapitata</name>
    <dbReference type="NCBI Taxonomy" id="307507"/>
    <lineage>
        <taxon>Eukaryota</taxon>
        <taxon>Viridiplantae</taxon>
        <taxon>Chlorophyta</taxon>
        <taxon>core chlorophytes</taxon>
        <taxon>Chlorophyceae</taxon>
        <taxon>CS clade</taxon>
        <taxon>Sphaeropleales</taxon>
        <taxon>Selenastraceae</taxon>
        <taxon>Raphidocelis</taxon>
    </lineage>
</organism>
<dbReference type="InterPro" id="IPR011600">
    <property type="entry name" value="Pept_C14_caspase"/>
</dbReference>
<feature type="transmembrane region" description="Helical" evidence="3">
    <location>
        <begin position="340"/>
        <end position="365"/>
    </location>
</feature>
<dbReference type="STRING" id="307507.A0A2V0PFG6"/>
<dbReference type="Proteomes" id="UP000247498">
    <property type="component" value="Unassembled WGS sequence"/>
</dbReference>
<keyword evidence="3" id="KW-1133">Transmembrane helix</keyword>
<feature type="compositionally biased region" description="Gly residues" evidence="2">
    <location>
        <begin position="31"/>
        <end position="40"/>
    </location>
</feature>
<dbReference type="GO" id="GO:0004197">
    <property type="term" value="F:cysteine-type endopeptidase activity"/>
    <property type="evidence" value="ECO:0007669"/>
    <property type="project" value="InterPro"/>
</dbReference>
<dbReference type="EMBL" id="BDRX01000084">
    <property type="protein sequence ID" value="GBF96663.1"/>
    <property type="molecule type" value="Genomic_DNA"/>
</dbReference>
<dbReference type="OrthoDB" id="3223806at2759"/>
<keyword evidence="3" id="KW-0472">Membrane</keyword>
<evidence type="ECO:0000256" key="3">
    <source>
        <dbReference type="SAM" id="Phobius"/>
    </source>
</evidence>
<proteinExistence type="inferred from homology"/>
<reference evidence="5 6" key="1">
    <citation type="journal article" date="2018" name="Sci. Rep.">
        <title>Raphidocelis subcapitata (=Pseudokirchneriella subcapitata) provides an insight into genome evolution and environmental adaptations in the Sphaeropleales.</title>
        <authorList>
            <person name="Suzuki S."/>
            <person name="Yamaguchi H."/>
            <person name="Nakajima N."/>
            <person name="Kawachi M."/>
        </authorList>
    </citation>
    <scope>NUCLEOTIDE SEQUENCE [LARGE SCALE GENOMIC DNA]</scope>
    <source>
        <strain evidence="5 6">NIES-35</strain>
    </source>
</reference>
<dbReference type="InterPro" id="IPR050452">
    <property type="entry name" value="Metacaspase"/>
</dbReference>
<keyword evidence="3" id="KW-0812">Transmembrane</keyword>
<dbReference type="Pfam" id="PF00656">
    <property type="entry name" value="Peptidase_C14"/>
    <property type="match status" value="1"/>
</dbReference>
<dbReference type="GO" id="GO:0006508">
    <property type="term" value="P:proteolysis"/>
    <property type="evidence" value="ECO:0007669"/>
    <property type="project" value="InterPro"/>
</dbReference>
<dbReference type="Gene3D" id="3.40.50.12660">
    <property type="match status" value="1"/>
</dbReference>
<gene>
    <name evidence="5" type="ORF">Rsub_09296</name>
</gene>
<feature type="compositionally biased region" description="Low complexity" evidence="2">
    <location>
        <begin position="60"/>
        <end position="74"/>
    </location>
</feature>
<sequence length="396" mass="42681">MGLMDKLAKKAEQLATKLAAEMDKTQAQQQQGGGGAGGSGYAAPTVYQQQHGAYTPPGYQQSAPQQQQVIQEQQQYLAPTTYSPNPQGPQAGRKKAVLVGISYVGTRSHLRGTINDVMCMRHCLMTRFGFPEASIVMLRDDVQHPDFYPTRANIFRACQWLTTDMQFGDSLFFHYSGHGGQLRDPTGMEDDGMDETILPADHKTAGQIRDTELHRALAAPLPQGVVLHALFDSCHSGSILDLPYETRYDQSGAAYWKASRMFGTSGGTAFQLGACDDQQTAADTAAMSRSAYTGAATYSFIDSIERYGVEQTYANLLIHMTQSLRALGKSSISNPNGGSAALTMAAPMLGAMAMGPMGALAGALLGSAMDTKRMSHQLPVLACDKPVDIHQIQLMI</sequence>
<dbReference type="GO" id="GO:0005737">
    <property type="term" value="C:cytoplasm"/>
    <property type="evidence" value="ECO:0007669"/>
    <property type="project" value="TreeGrafter"/>
</dbReference>
<evidence type="ECO:0000313" key="6">
    <source>
        <dbReference type="Proteomes" id="UP000247498"/>
    </source>
</evidence>
<accession>A0A2V0PFG6</accession>
<evidence type="ECO:0000259" key="4">
    <source>
        <dbReference type="Pfam" id="PF00656"/>
    </source>
</evidence>
<evidence type="ECO:0000256" key="2">
    <source>
        <dbReference type="SAM" id="MobiDB-lite"/>
    </source>
</evidence>
<evidence type="ECO:0000256" key="1">
    <source>
        <dbReference type="ARBA" id="ARBA00009005"/>
    </source>
</evidence>
<protein>
    <submittedName>
        <fullName evidence="5">Metacaspase type I</fullName>
    </submittedName>
</protein>
<dbReference type="InParanoid" id="A0A2V0PFG6"/>